<reference evidence="1" key="1">
    <citation type="journal article" date="2015" name="Nature">
        <title>Complex archaea that bridge the gap between prokaryotes and eukaryotes.</title>
        <authorList>
            <person name="Spang A."/>
            <person name="Saw J.H."/>
            <person name="Jorgensen S.L."/>
            <person name="Zaremba-Niedzwiedzka K."/>
            <person name="Martijn J."/>
            <person name="Lind A.E."/>
            <person name="van Eijk R."/>
            <person name="Schleper C."/>
            <person name="Guy L."/>
            <person name="Ettema T.J."/>
        </authorList>
    </citation>
    <scope>NUCLEOTIDE SEQUENCE</scope>
</reference>
<sequence>MKGNWKTSEEDSEAEATSYLYTTKLGYIHESRASIAVSEVEKMAKENDMSYGEILSHC</sequence>
<protein>
    <submittedName>
        <fullName evidence="1">Uncharacterized protein</fullName>
    </submittedName>
</protein>
<dbReference type="AlphaFoldDB" id="A0A0F9MFZ0"/>
<organism evidence="1">
    <name type="scientific">marine sediment metagenome</name>
    <dbReference type="NCBI Taxonomy" id="412755"/>
    <lineage>
        <taxon>unclassified sequences</taxon>
        <taxon>metagenomes</taxon>
        <taxon>ecological metagenomes</taxon>
    </lineage>
</organism>
<gene>
    <name evidence="1" type="ORF">LCGC14_1159920</name>
</gene>
<evidence type="ECO:0000313" key="1">
    <source>
        <dbReference type="EMBL" id="KKM98241.1"/>
    </source>
</evidence>
<comment type="caution">
    <text evidence="1">The sequence shown here is derived from an EMBL/GenBank/DDBJ whole genome shotgun (WGS) entry which is preliminary data.</text>
</comment>
<accession>A0A0F9MFZ0</accession>
<name>A0A0F9MFZ0_9ZZZZ</name>
<proteinExistence type="predicted"/>
<dbReference type="EMBL" id="LAZR01005646">
    <property type="protein sequence ID" value="KKM98241.1"/>
    <property type="molecule type" value="Genomic_DNA"/>
</dbReference>